<keyword evidence="8 15" id="KW-0472">Membrane</keyword>
<dbReference type="PANTHER" id="PTHR12639:SF6">
    <property type="entry name" value="VITAMIN K-DEPENDENT GAMMA-CARBOXYLASE"/>
    <property type="match status" value="1"/>
</dbReference>
<dbReference type="AlphaFoldDB" id="A0A8T0E103"/>
<feature type="transmembrane region" description="Helical" evidence="15">
    <location>
        <begin position="156"/>
        <end position="175"/>
    </location>
</feature>
<evidence type="ECO:0000256" key="4">
    <source>
        <dbReference type="ARBA" id="ARBA00022692"/>
    </source>
</evidence>
<dbReference type="InterPro" id="IPR011020">
    <property type="entry name" value="HTTM-like"/>
</dbReference>
<reference evidence="17" key="1">
    <citation type="journal article" date="2020" name="bioRxiv">
        <title>Chromosome-level reference genome of the European wasp spider Argiope bruennichi: a resource for studies on range expansion and evolutionary adaptation.</title>
        <authorList>
            <person name="Sheffer M.M."/>
            <person name="Hoppe A."/>
            <person name="Krehenwinkel H."/>
            <person name="Uhl G."/>
            <person name="Kuss A.W."/>
            <person name="Jensen L."/>
            <person name="Jensen C."/>
            <person name="Gillespie R.G."/>
            <person name="Hoff K.J."/>
            <person name="Prost S."/>
        </authorList>
    </citation>
    <scope>NUCLEOTIDE SEQUENCE</scope>
</reference>
<keyword evidence="5" id="KW-0256">Endoplasmic reticulum</keyword>
<dbReference type="InterPro" id="IPR011051">
    <property type="entry name" value="RmlC_Cupin_sf"/>
</dbReference>
<accession>A0A8T0E103</accession>
<reference evidence="17" key="2">
    <citation type="submission" date="2020-06" db="EMBL/GenBank/DDBJ databases">
        <authorList>
            <person name="Sheffer M."/>
        </authorList>
    </citation>
    <scope>NUCLEOTIDE SEQUENCE</scope>
</reference>
<proteinExistence type="predicted"/>
<feature type="transmembrane region" description="Helical" evidence="15">
    <location>
        <begin position="237"/>
        <end position="256"/>
    </location>
</feature>
<dbReference type="PANTHER" id="PTHR12639">
    <property type="entry name" value="VITAMIN K-DEPENDENT GAMMA-CARBOXYLASE"/>
    <property type="match status" value="1"/>
</dbReference>
<dbReference type="EMBL" id="JABXBU010002231">
    <property type="protein sequence ID" value="KAF8763805.1"/>
    <property type="molecule type" value="Genomic_DNA"/>
</dbReference>
<evidence type="ECO:0000256" key="7">
    <source>
        <dbReference type="ARBA" id="ARBA00022990"/>
    </source>
</evidence>
<evidence type="ECO:0000256" key="14">
    <source>
        <dbReference type="ARBA" id="ARBA00048415"/>
    </source>
</evidence>
<evidence type="ECO:0000256" key="9">
    <source>
        <dbReference type="ARBA" id="ARBA00023157"/>
    </source>
</evidence>
<organism evidence="17 18">
    <name type="scientific">Argiope bruennichi</name>
    <name type="common">Wasp spider</name>
    <name type="synonym">Aranea bruennichi</name>
    <dbReference type="NCBI Taxonomy" id="94029"/>
    <lineage>
        <taxon>Eukaryota</taxon>
        <taxon>Metazoa</taxon>
        <taxon>Ecdysozoa</taxon>
        <taxon>Arthropoda</taxon>
        <taxon>Chelicerata</taxon>
        <taxon>Arachnida</taxon>
        <taxon>Araneae</taxon>
        <taxon>Araneomorphae</taxon>
        <taxon>Entelegynae</taxon>
        <taxon>Araneoidea</taxon>
        <taxon>Araneidae</taxon>
        <taxon>Argiope</taxon>
    </lineage>
</organism>
<dbReference type="InterPro" id="IPR014710">
    <property type="entry name" value="RmlC-like_jellyroll"/>
</dbReference>
<keyword evidence="9" id="KW-1015">Disulfide bond</keyword>
<evidence type="ECO:0000256" key="12">
    <source>
        <dbReference type="ARBA" id="ARBA00030249"/>
    </source>
</evidence>
<feature type="transmembrane region" description="Helical" evidence="15">
    <location>
        <begin position="335"/>
        <end position="352"/>
    </location>
</feature>
<evidence type="ECO:0000256" key="1">
    <source>
        <dbReference type="ARBA" id="ARBA00004477"/>
    </source>
</evidence>
<dbReference type="GO" id="GO:0019842">
    <property type="term" value="F:vitamin binding"/>
    <property type="evidence" value="ECO:0007669"/>
    <property type="project" value="TreeGrafter"/>
</dbReference>
<comment type="catalytic activity">
    <reaction evidence="14">
        <text>4-carboxy-L-glutamyl-[protein] + 2,3-epoxyphylloquinone + H2O + H(+) = phylloquinol + L-glutamyl-[protein] + CO2 + O2</text>
        <dbReference type="Rhea" id="RHEA:45140"/>
        <dbReference type="Rhea" id="RHEA-COMP:10208"/>
        <dbReference type="Rhea" id="RHEA-COMP:11094"/>
        <dbReference type="ChEBI" id="CHEBI:15377"/>
        <dbReference type="ChEBI" id="CHEBI:15378"/>
        <dbReference type="ChEBI" id="CHEBI:15379"/>
        <dbReference type="ChEBI" id="CHEBI:15759"/>
        <dbReference type="ChEBI" id="CHEBI:16526"/>
        <dbReference type="ChEBI" id="CHEBI:28433"/>
        <dbReference type="ChEBI" id="CHEBI:29973"/>
        <dbReference type="ChEBI" id="CHEBI:84990"/>
        <dbReference type="EC" id="4.1.1.90"/>
    </reaction>
    <physiologicalReaction direction="right-to-left" evidence="14">
        <dbReference type="Rhea" id="RHEA:45142"/>
    </physiologicalReaction>
</comment>
<evidence type="ECO:0000256" key="3">
    <source>
        <dbReference type="ARBA" id="ARBA00017054"/>
    </source>
</evidence>
<evidence type="ECO:0000256" key="15">
    <source>
        <dbReference type="SAM" id="Phobius"/>
    </source>
</evidence>
<dbReference type="GO" id="GO:0008488">
    <property type="term" value="F:gamma-glutamyl carboxylase activity"/>
    <property type="evidence" value="ECO:0007669"/>
    <property type="project" value="UniProtKB-EC"/>
</dbReference>
<dbReference type="SMART" id="SM00752">
    <property type="entry name" value="HTTM"/>
    <property type="match status" value="1"/>
</dbReference>
<evidence type="ECO:0000256" key="2">
    <source>
        <dbReference type="ARBA" id="ARBA00012248"/>
    </source>
</evidence>
<evidence type="ECO:0000256" key="8">
    <source>
        <dbReference type="ARBA" id="ARBA00023136"/>
    </source>
</evidence>
<name>A0A8T0E103_ARGBR</name>
<protein>
    <recommendedName>
        <fullName evidence="3">Vitamin K-dependent gamma-carboxylase</fullName>
        <ecNumber evidence="2">4.1.1.90</ecNumber>
    </recommendedName>
    <alternativeName>
        <fullName evidence="11">Gamma-glutamyl carboxylase</fullName>
    </alternativeName>
    <alternativeName>
        <fullName evidence="12">Peptidyl-glutamate 4-carboxylase</fullName>
    </alternativeName>
    <alternativeName>
        <fullName evidence="13">Vitamin K gamma glutamyl carboxylase</fullName>
    </alternativeName>
</protein>
<evidence type="ECO:0000256" key="5">
    <source>
        <dbReference type="ARBA" id="ARBA00022824"/>
    </source>
</evidence>
<comment type="subcellular location">
    <subcellularLocation>
        <location evidence="1">Endoplasmic reticulum membrane</location>
        <topology evidence="1">Multi-pass membrane protein</topology>
    </subcellularLocation>
</comment>
<evidence type="ECO:0000259" key="16">
    <source>
        <dbReference type="SMART" id="SM00752"/>
    </source>
</evidence>
<feature type="domain" description="HTTM-like" evidence="16">
    <location>
        <begin position="99"/>
        <end position="357"/>
    </location>
</feature>
<keyword evidence="18" id="KW-1185">Reference proteome</keyword>
<keyword evidence="6 15" id="KW-1133">Transmembrane helix</keyword>
<evidence type="ECO:0000313" key="17">
    <source>
        <dbReference type="EMBL" id="KAF8763805.1"/>
    </source>
</evidence>
<keyword evidence="10" id="KW-0456">Lyase</keyword>
<dbReference type="Gene3D" id="2.60.120.10">
    <property type="entry name" value="Jelly Rolls"/>
    <property type="match status" value="1"/>
</dbReference>
<keyword evidence="7" id="KW-0007">Acetylation</keyword>
<comment type="caution">
    <text evidence="17">The sequence shown here is derived from an EMBL/GenBank/DDBJ whole genome shotgun (WGS) entry which is preliminary data.</text>
</comment>
<keyword evidence="4 15" id="KW-0812">Transmembrane</keyword>
<evidence type="ECO:0000256" key="11">
    <source>
        <dbReference type="ARBA" id="ARBA00030083"/>
    </source>
</evidence>
<evidence type="ECO:0000256" key="10">
    <source>
        <dbReference type="ARBA" id="ARBA00023239"/>
    </source>
</evidence>
<evidence type="ECO:0000313" key="18">
    <source>
        <dbReference type="Proteomes" id="UP000807504"/>
    </source>
</evidence>
<dbReference type="InterPro" id="IPR053935">
    <property type="entry name" value="VKGC_lumenal_dom"/>
</dbReference>
<dbReference type="Pfam" id="PF05090">
    <property type="entry name" value="HTTM"/>
    <property type="match status" value="1"/>
</dbReference>
<evidence type="ECO:0000256" key="6">
    <source>
        <dbReference type="ARBA" id="ARBA00022989"/>
    </source>
</evidence>
<dbReference type="Proteomes" id="UP000807504">
    <property type="component" value="Unassembled WGS sequence"/>
</dbReference>
<gene>
    <name evidence="17" type="ORF">HNY73_021944</name>
</gene>
<dbReference type="SUPFAM" id="SSF51182">
    <property type="entry name" value="RmlC-like cupins"/>
    <property type="match status" value="1"/>
</dbReference>
<dbReference type="CDD" id="cd02208">
    <property type="entry name" value="cupin_RmlC-like"/>
    <property type="match status" value="1"/>
</dbReference>
<sequence length="733" mass="85924">MRDQAACDCLLEIPGHLFQVFSVLKLIQQVVGESRWRLKKHTISQIEILSSKIVLENETKDFRKNVLERCIWLRNRILKELGIRVEDLSSFQSFTRLLHKPRDPSNLAVIRILYGFLMIIDVHHERGLSSADSRWGNPSECRFPFFNFLKPLPVEWMIMIYLLMLLGASGILLGYKYRLSCLCFLVPYWYIFFLDKSHWNNHSYLFGLIGTQLMVSGANRCWSLDGKKNPKIRNKHVPLWNYALLRGQIFLVYFIAGLKKTNLDWIGGYSMEKLGYHWVFDGFRIFLTDDQITYFVVHLGGFLLDLTVGFFMLMEFSRPYAFLFCGMFNLMNSRMFAIGMFPYVMIAIMPIFCASDWPKKVLLKLPKLRELTMYDAAPGRSEDCIYTEQEVVPEKQTCSPEKQSAASTKTTPLTNVRFRHKVTALLFCVYFCLQGFLPYSHSFTKGYNTWTQGLYGYSWDMMVHNWRYVHTTITVVDKNTGQHFHLDPEAWTRSHRWTHHADMVKQFAHCIQERVAEMHNLKNIELYIDVWLSLNRRFTQRMYDPSVDILTADWSPFEEVTWRKSVGFVTDFPGFHLLNYVSENHENTTLEVMKGTVEVQLGTGEIIELKEGQSIQIPSGIYHRVSPLKYSPACYMYIYFINKTDLKLTDSEWQGSSKAPTCPASYPNFQVEPRDALLSCKGVCWERIKKDFKKKFQIWTRSMELIGRALYSILTRRPMSIETNTRQEYEEEI</sequence>
<dbReference type="EC" id="4.1.1.90" evidence="2"/>
<feature type="transmembrane region" description="Helical" evidence="15">
    <location>
        <begin position="292"/>
        <end position="314"/>
    </location>
</feature>
<dbReference type="Pfam" id="PF22777">
    <property type="entry name" value="VKGC_lumenal_dom"/>
    <property type="match status" value="1"/>
</dbReference>
<dbReference type="GO" id="GO:0005789">
    <property type="term" value="C:endoplasmic reticulum membrane"/>
    <property type="evidence" value="ECO:0007669"/>
    <property type="project" value="UniProtKB-SubCell"/>
</dbReference>
<dbReference type="InterPro" id="IPR053934">
    <property type="entry name" value="HTTM_dom"/>
</dbReference>
<evidence type="ECO:0000256" key="13">
    <source>
        <dbReference type="ARBA" id="ARBA00032107"/>
    </source>
</evidence>
<dbReference type="InterPro" id="IPR007782">
    <property type="entry name" value="VKG_COase"/>
</dbReference>